<keyword evidence="2 3" id="KW-0694">RNA-binding</keyword>
<keyword evidence="1 3" id="KW-0820">tRNA-binding</keyword>
<dbReference type="AlphaFoldDB" id="A0A1E7FXW4"/>
<dbReference type="PANTHER" id="PTHR11586">
    <property type="entry name" value="TRNA-AMINOACYLATION COFACTOR ARC1 FAMILY MEMBER"/>
    <property type="match status" value="1"/>
</dbReference>
<dbReference type="OrthoDB" id="19141at2759"/>
<dbReference type="Proteomes" id="UP000095751">
    <property type="component" value="Unassembled WGS sequence"/>
</dbReference>
<evidence type="ECO:0000256" key="3">
    <source>
        <dbReference type="PROSITE-ProRule" id="PRU00209"/>
    </source>
</evidence>
<dbReference type="InterPro" id="IPR002547">
    <property type="entry name" value="tRNA-bd_dom"/>
</dbReference>
<organism evidence="6 7">
    <name type="scientific">Fragilariopsis cylindrus CCMP1102</name>
    <dbReference type="NCBI Taxonomy" id="635003"/>
    <lineage>
        <taxon>Eukaryota</taxon>
        <taxon>Sar</taxon>
        <taxon>Stramenopiles</taxon>
        <taxon>Ochrophyta</taxon>
        <taxon>Bacillariophyta</taxon>
        <taxon>Bacillariophyceae</taxon>
        <taxon>Bacillariophycidae</taxon>
        <taxon>Bacillariales</taxon>
        <taxon>Bacillariaceae</taxon>
        <taxon>Fragilariopsis</taxon>
    </lineage>
</organism>
<evidence type="ECO:0000313" key="6">
    <source>
        <dbReference type="EMBL" id="OEU22976.1"/>
    </source>
</evidence>
<gene>
    <name evidence="6" type="ORF">FRACYDRAFT_267434</name>
</gene>
<evidence type="ECO:0000313" key="7">
    <source>
        <dbReference type="Proteomes" id="UP000095751"/>
    </source>
</evidence>
<reference evidence="6 7" key="1">
    <citation type="submission" date="2016-09" db="EMBL/GenBank/DDBJ databases">
        <title>Extensive genetic diversity and differential bi-allelic expression allows diatom success in the polar Southern Ocean.</title>
        <authorList>
            <consortium name="DOE Joint Genome Institute"/>
            <person name="Mock T."/>
            <person name="Otillar R.P."/>
            <person name="Strauss J."/>
            <person name="Dupont C."/>
            <person name="Frickenhaus S."/>
            <person name="Maumus F."/>
            <person name="Mcmullan M."/>
            <person name="Sanges R."/>
            <person name="Schmutz J."/>
            <person name="Toseland A."/>
            <person name="Valas R."/>
            <person name="Veluchamy A."/>
            <person name="Ward B.J."/>
            <person name="Allen A."/>
            <person name="Barry K."/>
            <person name="Falciatore A."/>
            <person name="Ferrante M."/>
            <person name="Fortunato A.E."/>
            <person name="Gloeckner G."/>
            <person name="Gruber A."/>
            <person name="Hipkin R."/>
            <person name="Janech M."/>
            <person name="Kroth P."/>
            <person name="Leese F."/>
            <person name="Lindquist E."/>
            <person name="Lyon B.R."/>
            <person name="Martin J."/>
            <person name="Mayer C."/>
            <person name="Parker M."/>
            <person name="Quesneville H."/>
            <person name="Raymond J."/>
            <person name="Uhlig C."/>
            <person name="Valentin K.U."/>
            <person name="Worden A.Z."/>
            <person name="Armbrust E.V."/>
            <person name="Bowler C."/>
            <person name="Green B."/>
            <person name="Moulton V."/>
            <person name="Van Oosterhout C."/>
            <person name="Grigoriev I."/>
        </authorList>
    </citation>
    <scope>NUCLEOTIDE SEQUENCE [LARGE SCALE GENOMIC DNA]</scope>
    <source>
        <strain evidence="6 7">CCMP1102</strain>
    </source>
</reference>
<dbReference type="PANTHER" id="PTHR11586:SF33">
    <property type="entry name" value="AMINOACYL TRNA SYNTHASE COMPLEX-INTERACTING MULTIFUNCTIONAL PROTEIN 1"/>
    <property type="match status" value="1"/>
</dbReference>
<dbReference type="Gene3D" id="2.40.50.140">
    <property type="entry name" value="Nucleic acid-binding proteins"/>
    <property type="match status" value="1"/>
</dbReference>
<evidence type="ECO:0000259" key="5">
    <source>
        <dbReference type="PROSITE" id="PS50886"/>
    </source>
</evidence>
<evidence type="ECO:0000256" key="1">
    <source>
        <dbReference type="ARBA" id="ARBA00022555"/>
    </source>
</evidence>
<sequence length="253" mass="27217">MASSANGSKTTLELLDTAIQDLECRLGLKPGQSVPASGSGGGSGNDNKKQQQQQKQKKAKNKGDNNNRKKEEGPSAEELAAQPEICKLEFKVGVITKVWAHPNADKLYCEEIDCGEESGPRQIASGLRPHFTLEEMTGQRLLVVANLKAKNLVKFKSHGMVLCAAKTNDDGTELVEFVEPPENAAVGSIVSFEGLSKPIPLSASQVEKKKVFVNCLDGLKTDSDGVATWNGHKFMVGDGEFCKSKTICNGPMR</sequence>
<protein>
    <submittedName>
        <fullName evidence="6">Nucleic acid-binding protein</fullName>
    </submittedName>
</protein>
<feature type="compositionally biased region" description="Basic and acidic residues" evidence="4">
    <location>
        <begin position="61"/>
        <end position="73"/>
    </location>
</feature>
<feature type="domain" description="TRNA-binding" evidence="5">
    <location>
        <begin position="84"/>
        <end position="191"/>
    </location>
</feature>
<dbReference type="EMBL" id="KV784353">
    <property type="protein sequence ID" value="OEU22976.1"/>
    <property type="molecule type" value="Genomic_DNA"/>
</dbReference>
<keyword evidence="7" id="KW-1185">Reference proteome</keyword>
<evidence type="ECO:0000256" key="4">
    <source>
        <dbReference type="SAM" id="MobiDB-lite"/>
    </source>
</evidence>
<proteinExistence type="predicted"/>
<name>A0A1E7FXW4_9STRA</name>
<feature type="region of interest" description="Disordered" evidence="4">
    <location>
        <begin position="26"/>
        <end position="78"/>
    </location>
</feature>
<dbReference type="KEGG" id="fcy:FRACYDRAFT_267434"/>
<dbReference type="PROSITE" id="PS50886">
    <property type="entry name" value="TRBD"/>
    <property type="match status" value="1"/>
</dbReference>
<dbReference type="Pfam" id="PF01588">
    <property type="entry name" value="tRNA_bind"/>
    <property type="match status" value="1"/>
</dbReference>
<dbReference type="InterPro" id="IPR012340">
    <property type="entry name" value="NA-bd_OB-fold"/>
</dbReference>
<dbReference type="SUPFAM" id="SSF50249">
    <property type="entry name" value="Nucleic acid-binding proteins"/>
    <property type="match status" value="1"/>
</dbReference>
<dbReference type="InParanoid" id="A0A1E7FXW4"/>
<evidence type="ECO:0000256" key="2">
    <source>
        <dbReference type="ARBA" id="ARBA00022884"/>
    </source>
</evidence>
<accession>A0A1E7FXW4</accession>
<dbReference type="InterPro" id="IPR051270">
    <property type="entry name" value="Tyrosine-tRNA_ligase_regulator"/>
</dbReference>
<dbReference type="GO" id="GO:0000049">
    <property type="term" value="F:tRNA binding"/>
    <property type="evidence" value="ECO:0007669"/>
    <property type="project" value="UniProtKB-UniRule"/>
</dbReference>